<dbReference type="InterPro" id="IPR001387">
    <property type="entry name" value="Cro/C1-type_HTH"/>
</dbReference>
<gene>
    <name evidence="1" type="ORF">Acor_71950</name>
</gene>
<proteinExistence type="predicted"/>
<name>A0A5M3W7T8_9ACTN</name>
<dbReference type="EMBL" id="BLAD01000094">
    <property type="protein sequence ID" value="GES05127.1"/>
    <property type="molecule type" value="Genomic_DNA"/>
</dbReference>
<keyword evidence="2" id="KW-1185">Reference proteome</keyword>
<dbReference type="RefSeq" id="WP_155341167.1">
    <property type="nucleotide sequence ID" value="NZ_BAAABN010000024.1"/>
</dbReference>
<dbReference type="CDD" id="cd00093">
    <property type="entry name" value="HTH_XRE"/>
    <property type="match status" value="1"/>
</dbReference>
<dbReference type="AlphaFoldDB" id="A0A5M3W7T8"/>
<evidence type="ECO:0000313" key="1">
    <source>
        <dbReference type="EMBL" id="GES05127.1"/>
    </source>
</evidence>
<sequence length="241" mass="27177">MSDNLRYALNRARLQPVDLAAALAVDPKTVERWLKGRIPYPRHRWAIAELLNLDETHLWPQITPPHQHISDEVLAIYPHRWAVPHTVWRNLFQSAGHEIGILAYSSLFLAEDAGLLRLIAHQADTGTRVRILLGNPESPEVAARGTEEHIGPHTMTARIRNAITLYQPLRGLTGIEFRFHRTVLYNSIYRADDQLLVNAHIYGTPAADAPVIHLRTGHQDGSAHVYLASFERTWADAEPGT</sequence>
<dbReference type="Proteomes" id="UP000334990">
    <property type="component" value="Unassembled WGS sequence"/>
</dbReference>
<dbReference type="GO" id="GO:0003677">
    <property type="term" value="F:DNA binding"/>
    <property type="evidence" value="ECO:0007669"/>
    <property type="project" value="InterPro"/>
</dbReference>
<evidence type="ECO:0000313" key="2">
    <source>
        <dbReference type="Proteomes" id="UP000334990"/>
    </source>
</evidence>
<dbReference type="InterPro" id="IPR010982">
    <property type="entry name" value="Lambda_DNA-bd_dom_sf"/>
</dbReference>
<accession>A0A5M3W7T8</accession>
<dbReference type="Gene3D" id="1.10.260.40">
    <property type="entry name" value="lambda repressor-like DNA-binding domains"/>
    <property type="match status" value="1"/>
</dbReference>
<reference evidence="1 2" key="1">
    <citation type="submission" date="2019-10" db="EMBL/GenBank/DDBJ databases">
        <title>Whole genome shotgun sequence of Acrocarpospora corrugata NBRC 13972.</title>
        <authorList>
            <person name="Ichikawa N."/>
            <person name="Kimura A."/>
            <person name="Kitahashi Y."/>
            <person name="Komaki H."/>
            <person name="Oguchi A."/>
        </authorList>
    </citation>
    <scope>NUCLEOTIDE SEQUENCE [LARGE SCALE GENOMIC DNA]</scope>
    <source>
        <strain evidence="1 2">NBRC 13972</strain>
    </source>
</reference>
<organism evidence="1 2">
    <name type="scientific">Acrocarpospora corrugata</name>
    <dbReference type="NCBI Taxonomy" id="35763"/>
    <lineage>
        <taxon>Bacteria</taxon>
        <taxon>Bacillati</taxon>
        <taxon>Actinomycetota</taxon>
        <taxon>Actinomycetes</taxon>
        <taxon>Streptosporangiales</taxon>
        <taxon>Streptosporangiaceae</taxon>
        <taxon>Acrocarpospora</taxon>
    </lineage>
</organism>
<protein>
    <submittedName>
        <fullName evidence="1">Transcriptional regulator</fullName>
    </submittedName>
</protein>
<dbReference type="OrthoDB" id="8438314at2"/>
<comment type="caution">
    <text evidence="1">The sequence shown here is derived from an EMBL/GenBank/DDBJ whole genome shotgun (WGS) entry which is preliminary data.</text>
</comment>